<feature type="transmembrane region" description="Helical" evidence="2">
    <location>
        <begin position="35"/>
        <end position="59"/>
    </location>
</feature>
<sequence>MTGNDCRRPQTCRPHSGDHQGPAWLRKADGGSGTILGICLVAVAAFGLLLLALVTNLLICQAQARTGADASALAAASALDEGDPAPCVKAATVALANRGRLASCRVEDADVVAEVEVATSVPVITHVSRQARAGPQDCD</sequence>
<reference evidence="3 4" key="1">
    <citation type="submission" date="2024-02" db="EMBL/GenBank/DDBJ databases">
        <title>Bifidobacterium honeyensis sp. nov., isolated from the comb honey.</title>
        <authorList>
            <person name="Liu W."/>
            <person name="Li Y."/>
        </authorList>
    </citation>
    <scope>NUCLEOTIDE SEQUENCE [LARGE SCALE GENOMIC DNA]</scope>
    <source>
        <strain evidence="3 4">IMAU50988</strain>
    </source>
</reference>
<dbReference type="NCBIfam" id="TIGR03816">
    <property type="entry name" value="tadE_like_DECH"/>
    <property type="match status" value="1"/>
</dbReference>
<feature type="region of interest" description="Disordered" evidence="1">
    <location>
        <begin position="1"/>
        <end position="23"/>
    </location>
</feature>
<evidence type="ECO:0000313" key="4">
    <source>
        <dbReference type="Proteomes" id="UP001373159"/>
    </source>
</evidence>
<keyword evidence="4" id="KW-1185">Reference proteome</keyword>
<protein>
    <submittedName>
        <fullName evidence="3">Rv3654c family TadE-like protein</fullName>
    </submittedName>
</protein>
<keyword evidence="2" id="KW-1133">Transmembrane helix</keyword>
<evidence type="ECO:0000256" key="2">
    <source>
        <dbReference type="SAM" id="Phobius"/>
    </source>
</evidence>
<dbReference type="Proteomes" id="UP001373159">
    <property type="component" value="Unassembled WGS sequence"/>
</dbReference>
<dbReference type="InterPro" id="IPR021202">
    <property type="entry name" value="Rv3654c-like"/>
</dbReference>
<proteinExistence type="predicted"/>
<dbReference type="RefSeq" id="WP_340468560.1">
    <property type="nucleotide sequence ID" value="NZ_JBANBB010000001.1"/>
</dbReference>
<keyword evidence="2" id="KW-0472">Membrane</keyword>
<keyword evidence="2" id="KW-0812">Transmembrane</keyword>
<gene>
    <name evidence="3" type="ORF">V8P97_00790</name>
</gene>
<dbReference type="EMBL" id="JBANBB010000001">
    <property type="protein sequence ID" value="MEK0306019.1"/>
    <property type="molecule type" value="Genomic_DNA"/>
</dbReference>
<name>A0ABU8ZM50_9BIFI</name>
<comment type="caution">
    <text evidence="3">The sequence shown here is derived from an EMBL/GenBank/DDBJ whole genome shotgun (WGS) entry which is preliminary data.</text>
</comment>
<evidence type="ECO:0000256" key="1">
    <source>
        <dbReference type="SAM" id="MobiDB-lite"/>
    </source>
</evidence>
<evidence type="ECO:0000313" key="3">
    <source>
        <dbReference type="EMBL" id="MEK0306019.1"/>
    </source>
</evidence>
<organism evidence="3 4">
    <name type="scientific">Bifidobacterium favimelis</name>
    <dbReference type="NCBI Taxonomy" id="3122979"/>
    <lineage>
        <taxon>Bacteria</taxon>
        <taxon>Bacillati</taxon>
        <taxon>Actinomycetota</taxon>
        <taxon>Actinomycetes</taxon>
        <taxon>Bifidobacteriales</taxon>
        <taxon>Bifidobacteriaceae</taxon>
        <taxon>Bifidobacterium</taxon>
    </lineage>
</organism>
<accession>A0ABU8ZM50</accession>